<dbReference type="EMBL" id="KK583233">
    <property type="protein sequence ID" value="KDO25263.1"/>
    <property type="molecule type" value="Genomic_DNA"/>
</dbReference>
<accession>A0A067C437</accession>
<dbReference type="VEuPathDB" id="FungiDB:SPRG_09092"/>
<dbReference type="RefSeq" id="XP_012203923.1">
    <property type="nucleotide sequence ID" value="XM_012348533.1"/>
</dbReference>
<evidence type="ECO:0000313" key="1">
    <source>
        <dbReference type="EMBL" id="KDO25263.1"/>
    </source>
</evidence>
<dbReference type="KEGG" id="spar:SPRG_09092"/>
<evidence type="ECO:0000313" key="2">
    <source>
        <dbReference type="Proteomes" id="UP000030745"/>
    </source>
</evidence>
<dbReference type="Proteomes" id="UP000030745">
    <property type="component" value="Unassembled WGS sequence"/>
</dbReference>
<sequence>PHVCGDADADARYEAYAREQVLLQAVALAQLERETISFATLYQYKRTAIS</sequence>
<gene>
    <name evidence="1" type="ORF">SPRG_09092</name>
</gene>
<reference evidence="1 2" key="1">
    <citation type="journal article" date="2013" name="PLoS Genet.">
        <title>Distinctive expansion of potential virulence genes in the genome of the oomycete fish pathogen Saprolegnia parasitica.</title>
        <authorList>
            <person name="Jiang R.H."/>
            <person name="de Bruijn I."/>
            <person name="Haas B.J."/>
            <person name="Belmonte R."/>
            <person name="Lobach L."/>
            <person name="Christie J."/>
            <person name="van den Ackerveken G."/>
            <person name="Bottin A."/>
            <person name="Bulone V."/>
            <person name="Diaz-Moreno S.M."/>
            <person name="Dumas B."/>
            <person name="Fan L."/>
            <person name="Gaulin E."/>
            <person name="Govers F."/>
            <person name="Grenville-Briggs L.J."/>
            <person name="Horner N.R."/>
            <person name="Levin J.Z."/>
            <person name="Mammella M."/>
            <person name="Meijer H.J."/>
            <person name="Morris P."/>
            <person name="Nusbaum C."/>
            <person name="Oome S."/>
            <person name="Phillips A.J."/>
            <person name="van Rooyen D."/>
            <person name="Rzeszutek E."/>
            <person name="Saraiva M."/>
            <person name="Secombes C.J."/>
            <person name="Seidl M.F."/>
            <person name="Snel B."/>
            <person name="Stassen J.H."/>
            <person name="Sykes S."/>
            <person name="Tripathy S."/>
            <person name="van den Berg H."/>
            <person name="Vega-Arreguin J.C."/>
            <person name="Wawra S."/>
            <person name="Young S.K."/>
            <person name="Zeng Q."/>
            <person name="Dieguez-Uribeondo J."/>
            <person name="Russ C."/>
            <person name="Tyler B.M."/>
            <person name="van West P."/>
        </authorList>
    </citation>
    <scope>NUCLEOTIDE SEQUENCE [LARGE SCALE GENOMIC DNA]</scope>
    <source>
        <strain evidence="1 2">CBS 223.65</strain>
    </source>
</reference>
<proteinExistence type="predicted"/>
<dbReference type="GeneID" id="24131288"/>
<name>A0A067C437_SAPPC</name>
<feature type="non-terminal residue" evidence="1">
    <location>
        <position position="1"/>
    </location>
</feature>
<dbReference type="AlphaFoldDB" id="A0A067C437"/>
<organism evidence="1 2">
    <name type="scientific">Saprolegnia parasitica (strain CBS 223.65)</name>
    <dbReference type="NCBI Taxonomy" id="695850"/>
    <lineage>
        <taxon>Eukaryota</taxon>
        <taxon>Sar</taxon>
        <taxon>Stramenopiles</taxon>
        <taxon>Oomycota</taxon>
        <taxon>Saprolegniomycetes</taxon>
        <taxon>Saprolegniales</taxon>
        <taxon>Saprolegniaceae</taxon>
        <taxon>Saprolegnia</taxon>
    </lineage>
</organism>
<keyword evidence="2" id="KW-1185">Reference proteome</keyword>
<protein>
    <submittedName>
        <fullName evidence="1">Uncharacterized protein</fullName>
    </submittedName>
</protein>